<dbReference type="AlphaFoldDB" id="A0A1X6NLN4"/>
<dbReference type="Proteomes" id="UP000218209">
    <property type="component" value="Unassembled WGS sequence"/>
</dbReference>
<reference evidence="3 4" key="1">
    <citation type="submission" date="2017-03" db="EMBL/GenBank/DDBJ databases">
        <title>WGS assembly of Porphyra umbilicalis.</title>
        <authorList>
            <person name="Brawley S.H."/>
            <person name="Blouin N.A."/>
            <person name="Ficko-Blean E."/>
            <person name="Wheeler G.L."/>
            <person name="Lohr M."/>
            <person name="Goodson H.V."/>
            <person name="Jenkins J.W."/>
            <person name="Blaby-Haas C.E."/>
            <person name="Helliwell K.E."/>
            <person name="Chan C."/>
            <person name="Marriage T."/>
            <person name="Bhattacharya D."/>
            <person name="Klein A.S."/>
            <person name="Badis Y."/>
            <person name="Brodie J."/>
            <person name="Cao Y."/>
            <person name="Collen J."/>
            <person name="Dittami S.M."/>
            <person name="Gachon C.M."/>
            <person name="Green B.R."/>
            <person name="Karpowicz S."/>
            <person name="Kim J.W."/>
            <person name="Kudahl U."/>
            <person name="Lin S."/>
            <person name="Michel G."/>
            <person name="Mittag M."/>
            <person name="Olson B.J."/>
            <person name="Pangilinan J."/>
            <person name="Peng Y."/>
            <person name="Qiu H."/>
            <person name="Shu S."/>
            <person name="Singer J.T."/>
            <person name="Smith A.G."/>
            <person name="Sprecher B.N."/>
            <person name="Wagner V."/>
            <person name="Wang W."/>
            <person name="Wang Z.-Y."/>
            <person name="Yan J."/>
            <person name="Yarish C."/>
            <person name="Zoeuner-Riek S."/>
            <person name="Zhuang Y."/>
            <person name="Zou Y."/>
            <person name="Lindquist E.A."/>
            <person name="Grimwood J."/>
            <person name="Barry K."/>
            <person name="Rokhsar D.S."/>
            <person name="Schmutz J."/>
            <person name="Stiller J.W."/>
            <person name="Grossman A.R."/>
            <person name="Prochnik S.E."/>
        </authorList>
    </citation>
    <scope>NUCLEOTIDE SEQUENCE [LARGE SCALE GENOMIC DNA]</scope>
    <source>
        <strain evidence="3">4086291</strain>
    </source>
</reference>
<protein>
    <recommendedName>
        <fullName evidence="2">Alpha-carbonic anhydrase domain-containing protein</fullName>
    </recommendedName>
</protein>
<proteinExistence type="predicted"/>
<dbReference type="InterPro" id="IPR036398">
    <property type="entry name" value="CA_dom_sf"/>
</dbReference>
<keyword evidence="4" id="KW-1185">Reference proteome</keyword>
<dbReference type="PROSITE" id="PS51144">
    <property type="entry name" value="ALPHA_CA_2"/>
    <property type="match status" value="1"/>
</dbReference>
<dbReference type="InterPro" id="IPR036844">
    <property type="entry name" value="Hint_dom_sf"/>
</dbReference>
<feature type="domain" description="Alpha-carbonic anhydrase" evidence="2">
    <location>
        <begin position="1"/>
        <end position="126"/>
    </location>
</feature>
<name>A0A1X6NLN4_PORUM</name>
<feature type="compositionally biased region" description="Pro residues" evidence="1">
    <location>
        <begin position="128"/>
        <end position="141"/>
    </location>
</feature>
<dbReference type="PANTHER" id="PTHR46706:SF12">
    <property type="entry name" value="PROTEIN QUA-1-RELATED"/>
    <property type="match status" value="1"/>
</dbReference>
<dbReference type="Gene3D" id="3.10.200.10">
    <property type="entry name" value="Alpha carbonic anhydrase"/>
    <property type="match status" value="1"/>
</dbReference>
<feature type="compositionally biased region" description="Low complexity" evidence="1">
    <location>
        <begin position="142"/>
        <end position="156"/>
    </location>
</feature>
<accession>A0A1X6NLN4</accession>
<organism evidence="3 4">
    <name type="scientific">Porphyra umbilicalis</name>
    <name type="common">Purple laver</name>
    <name type="synonym">Red alga</name>
    <dbReference type="NCBI Taxonomy" id="2786"/>
    <lineage>
        <taxon>Eukaryota</taxon>
        <taxon>Rhodophyta</taxon>
        <taxon>Bangiophyceae</taxon>
        <taxon>Bangiales</taxon>
        <taxon>Bangiaceae</taxon>
        <taxon>Porphyra</taxon>
    </lineage>
</organism>
<evidence type="ECO:0000313" key="4">
    <source>
        <dbReference type="Proteomes" id="UP000218209"/>
    </source>
</evidence>
<dbReference type="GO" id="GO:0016540">
    <property type="term" value="P:protein autoprocessing"/>
    <property type="evidence" value="ECO:0007669"/>
    <property type="project" value="InterPro"/>
</dbReference>
<dbReference type="OrthoDB" id="429145at2759"/>
<dbReference type="Gene3D" id="2.170.16.10">
    <property type="entry name" value="Hedgehog/Intein (Hint) domain"/>
    <property type="match status" value="1"/>
</dbReference>
<feature type="region of interest" description="Disordered" evidence="1">
    <location>
        <begin position="128"/>
        <end position="165"/>
    </location>
</feature>
<dbReference type="InterPro" id="IPR052140">
    <property type="entry name" value="Dev_Signal_Hedgehog-like"/>
</dbReference>
<sequence>MEAQFGFVAPSGATARLAVVLGLAREGNPVVEALLNALAATGDDDRQLVVTPERMGQLLDPASGFCTWMGSLTTPPCTEGVRWFAQAAVLGVTRAQVAAFAAARGGDYGNARPVQPAGNATAVMGCYGPPPPTPPPTPTPTAAPVASGGAGANAESGDGEDDGNSLCFPAASTVVTRGGAVVALGDLPTGAEVAVAVAAAAGGAPSRTVSPVFMWSHRQAGGTHTFVRLSTGAHGALTLSPGHLVYVGGVPVPAAAVRVGDVLSAAVPAAPSACIAGGGRAAAATTNGCAASRAWAPAPVTAVERVVGIGLYHPHTLAGEPIVDGFHVSALTTAVGGGAAATAALSLAGRLWAVSGWAWAGLHGGEGVRGAGARLLSALG</sequence>
<dbReference type="Pfam" id="PF01079">
    <property type="entry name" value="Hint"/>
    <property type="match status" value="1"/>
</dbReference>
<dbReference type="PANTHER" id="PTHR46706">
    <property type="entry name" value="PROTEIN QUA-1-RELATED"/>
    <property type="match status" value="1"/>
</dbReference>
<evidence type="ECO:0000256" key="1">
    <source>
        <dbReference type="SAM" id="MobiDB-lite"/>
    </source>
</evidence>
<gene>
    <name evidence="3" type="ORF">BU14_1457s0001</name>
</gene>
<dbReference type="SUPFAM" id="SSF51069">
    <property type="entry name" value="Carbonic anhydrase"/>
    <property type="match status" value="1"/>
</dbReference>
<evidence type="ECO:0000313" key="3">
    <source>
        <dbReference type="EMBL" id="OSX69497.1"/>
    </source>
</evidence>
<evidence type="ECO:0000259" key="2">
    <source>
        <dbReference type="PROSITE" id="PS51144"/>
    </source>
</evidence>
<dbReference type="InterPro" id="IPR001148">
    <property type="entry name" value="CA_dom"/>
</dbReference>
<dbReference type="EMBL" id="KV919522">
    <property type="protein sequence ID" value="OSX69497.1"/>
    <property type="molecule type" value="Genomic_DNA"/>
</dbReference>
<dbReference type="InterPro" id="IPR001767">
    <property type="entry name" value="Hedgehog_Hint"/>
</dbReference>
<dbReference type="Pfam" id="PF00194">
    <property type="entry name" value="Carb_anhydrase"/>
    <property type="match status" value="1"/>
</dbReference>
<dbReference type="SUPFAM" id="SSF51294">
    <property type="entry name" value="Hedgehog/intein (Hint) domain"/>
    <property type="match status" value="1"/>
</dbReference>